<comment type="function">
    <text evidence="1 10">Exerts its effect at some terminal stage of cytochrome c oxidase synthesis, probably by being involved in the insertion of the copper B into subunit I.</text>
</comment>
<evidence type="ECO:0000256" key="2">
    <source>
        <dbReference type="ARBA" id="ARBA00004382"/>
    </source>
</evidence>
<keyword evidence="9 10" id="KW-0472">Membrane</keyword>
<sequence length="184" mass="20312">MTELAVRNRRAAAIAVLIALGMVALGFASVPLYRIFCQATGLNGTTSRVSEADVPKLASAATVMVRFDANVHPDLPWSFRPEKPLQQVHIGERNMAFFVAKNLSSRPITGRATFNVQPDQAGSWFKKIQCFCFTEQTLQPGEEVRMPVIFFVEPGMREDADAKDIQQITLSYTFYPVDSPAKGG</sequence>
<keyword evidence="10" id="KW-0997">Cell inner membrane</keyword>
<evidence type="ECO:0000256" key="1">
    <source>
        <dbReference type="ARBA" id="ARBA00004007"/>
    </source>
</evidence>
<evidence type="ECO:0000313" key="12">
    <source>
        <dbReference type="EMBL" id="MVO77731.1"/>
    </source>
</evidence>
<dbReference type="NCBIfam" id="NF003465">
    <property type="entry name" value="PRK05089.1"/>
    <property type="match status" value="1"/>
</dbReference>
<comment type="caution">
    <text evidence="12">The sequence shown here is derived from an EMBL/GenBank/DDBJ whole genome shotgun (WGS) entry which is preliminary data.</text>
</comment>
<dbReference type="PIRSF" id="PIRSF005413">
    <property type="entry name" value="COX11"/>
    <property type="match status" value="1"/>
</dbReference>
<evidence type="ECO:0000256" key="5">
    <source>
        <dbReference type="ARBA" id="ARBA00022692"/>
    </source>
</evidence>
<dbReference type="InterPro" id="IPR007533">
    <property type="entry name" value="Cyt_c_oxidase_assmbl_CtaG"/>
</dbReference>
<reference evidence="12 13" key="1">
    <citation type="submission" date="2019-12" db="EMBL/GenBank/DDBJ databases">
        <authorList>
            <person name="Huq M.A."/>
        </authorList>
    </citation>
    <scope>NUCLEOTIDE SEQUENCE [LARGE SCALE GENOMIC DNA]</scope>
    <source>
        <strain evidence="12 13">MAH-20</strain>
    </source>
</reference>
<dbReference type="RefSeq" id="WP_157026684.1">
    <property type="nucleotide sequence ID" value="NZ_WQMS01000007.1"/>
</dbReference>
<comment type="subcellular location">
    <subcellularLocation>
        <location evidence="2 10">Cell inner membrane</location>
        <topology evidence="2 10">Single-pass type II membrane protein</topology>
        <orientation evidence="2 10">Periplasmic side</orientation>
    </subcellularLocation>
</comment>
<name>A0A6I4J2Q4_9SPHN</name>
<dbReference type="GO" id="GO:0008535">
    <property type="term" value="P:respiratory chain complex IV assembly"/>
    <property type="evidence" value="ECO:0007669"/>
    <property type="project" value="UniProtKB-UniRule"/>
</dbReference>
<feature type="topological domain" description="Cytoplasmic" evidence="10">
    <location>
        <begin position="1"/>
        <end position="6"/>
    </location>
</feature>
<keyword evidence="6 10" id="KW-0735">Signal-anchor</keyword>
<feature type="transmembrane region" description="Helical" evidence="11">
    <location>
        <begin position="12"/>
        <end position="33"/>
    </location>
</feature>
<feature type="topological domain" description="Periplasmic" evidence="10">
    <location>
        <begin position="30"/>
        <end position="184"/>
    </location>
</feature>
<evidence type="ECO:0000256" key="3">
    <source>
        <dbReference type="ARBA" id="ARBA00009620"/>
    </source>
</evidence>
<evidence type="ECO:0000256" key="11">
    <source>
        <dbReference type="SAM" id="Phobius"/>
    </source>
</evidence>
<proteinExistence type="inferred from homology"/>
<evidence type="ECO:0000256" key="9">
    <source>
        <dbReference type="ARBA" id="ARBA00023136"/>
    </source>
</evidence>
<dbReference type="InterPro" id="IPR023471">
    <property type="entry name" value="CtaG/Cox11_dom_sf"/>
</dbReference>
<dbReference type="HAMAP" id="MF_00155">
    <property type="entry name" value="CtaG"/>
    <property type="match status" value="1"/>
</dbReference>
<evidence type="ECO:0000256" key="8">
    <source>
        <dbReference type="ARBA" id="ARBA00023008"/>
    </source>
</evidence>
<evidence type="ECO:0000256" key="10">
    <source>
        <dbReference type="HAMAP-Rule" id="MF_00155"/>
    </source>
</evidence>
<accession>A0A6I4J2Q4</accession>
<keyword evidence="5 10" id="KW-0812">Transmembrane</keyword>
<comment type="similarity">
    <text evidence="3 10">Belongs to the COX11/CtaG family.</text>
</comment>
<dbReference type="FunFam" id="2.60.370.10:FF:000001">
    <property type="entry name" value="COX11 cytochrome c oxidase assembly homolog"/>
    <property type="match status" value="1"/>
</dbReference>
<dbReference type="Pfam" id="PF04442">
    <property type="entry name" value="CtaG_Cox11"/>
    <property type="match status" value="1"/>
</dbReference>
<dbReference type="SUPFAM" id="SSF110111">
    <property type="entry name" value="Ctag/Cox11"/>
    <property type="match status" value="1"/>
</dbReference>
<dbReference type="GO" id="GO:0005507">
    <property type="term" value="F:copper ion binding"/>
    <property type="evidence" value="ECO:0007669"/>
    <property type="project" value="InterPro"/>
</dbReference>
<keyword evidence="13" id="KW-1185">Reference proteome</keyword>
<dbReference type="PANTHER" id="PTHR21320:SF3">
    <property type="entry name" value="CYTOCHROME C OXIDASE ASSEMBLY PROTEIN COX11, MITOCHONDRIAL-RELATED"/>
    <property type="match status" value="1"/>
</dbReference>
<dbReference type="Proteomes" id="UP000441389">
    <property type="component" value="Unassembled WGS sequence"/>
</dbReference>
<dbReference type="Gene3D" id="2.60.370.10">
    <property type="entry name" value="Ctag/Cox11"/>
    <property type="match status" value="1"/>
</dbReference>
<gene>
    <name evidence="10" type="primary">ctaG</name>
    <name evidence="12" type="ORF">GON01_07265</name>
</gene>
<keyword evidence="8 10" id="KW-0186">Copper</keyword>
<organism evidence="12 13">
    <name type="scientific">Sphingomonas horti</name>
    <dbReference type="NCBI Taxonomy" id="2682842"/>
    <lineage>
        <taxon>Bacteria</taxon>
        <taxon>Pseudomonadati</taxon>
        <taxon>Pseudomonadota</taxon>
        <taxon>Alphaproteobacteria</taxon>
        <taxon>Sphingomonadales</taxon>
        <taxon>Sphingomonadaceae</taxon>
        <taxon>Sphingomonas</taxon>
    </lineage>
</organism>
<evidence type="ECO:0000313" key="13">
    <source>
        <dbReference type="Proteomes" id="UP000441389"/>
    </source>
</evidence>
<evidence type="ECO:0000256" key="7">
    <source>
        <dbReference type="ARBA" id="ARBA00022989"/>
    </source>
</evidence>
<dbReference type="GO" id="GO:0005886">
    <property type="term" value="C:plasma membrane"/>
    <property type="evidence" value="ECO:0007669"/>
    <property type="project" value="UniProtKB-SubCell"/>
</dbReference>
<evidence type="ECO:0000256" key="6">
    <source>
        <dbReference type="ARBA" id="ARBA00022968"/>
    </source>
</evidence>
<protein>
    <recommendedName>
        <fullName evidence="4 10">Cytochrome c oxidase assembly protein CtaG</fullName>
    </recommendedName>
</protein>
<evidence type="ECO:0000256" key="4">
    <source>
        <dbReference type="ARBA" id="ARBA00015384"/>
    </source>
</evidence>
<keyword evidence="7 10" id="KW-1133">Transmembrane helix</keyword>
<dbReference type="EMBL" id="WQMS01000007">
    <property type="protein sequence ID" value="MVO77731.1"/>
    <property type="molecule type" value="Genomic_DNA"/>
</dbReference>
<dbReference type="AlphaFoldDB" id="A0A6I4J2Q4"/>
<dbReference type="PANTHER" id="PTHR21320">
    <property type="entry name" value="CYTOCHROME C OXIDASE ASSEMBLY PROTEIN COX11-RELATED"/>
    <property type="match status" value="1"/>
</dbReference>
<keyword evidence="10" id="KW-1003">Cell membrane</keyword>